<sequence>MGGGHRFNAPRMTLRLSSLLFALLCLASGAVAAKPNIIYILADDLGYGDLGCYGQKSGLKTPNIDRMAAEGMKFTRHYAGSTVCAPSRCVLMTGLHSGHCRVRGNDPWIVPDSDLTVPSLLKSAGYHTACIGKFGLGKPLPLDDPERKGFEQFFGYVGTSHAHNFYTKAIIHNGQVKELTNTVIPGSFKDASDYKDSDLVGTGVAPLDGRKEWVPQLCSDEVQRLISGWAGEKEKPFFLYYALNVPHTNNEAGKGSPLGHGMESPDYGQFASKDWPDAEKGFAQLVWFLDQEVGRIMDQLTKLGLAENTLVLFSSDNGPHHEGGHDSNFFNSNGDFKGTKRDLTDGGIRVPLIAWWPGKVKAGSVSDHVSGFQDLLPTVAELSEQLVKTETDGISFVPTLLGKEGQKQHSHLCWYFNEQGGKKAVLQWPWKLIHLNTGASKKDDNKAKKQPGKLTKQLFNLESDIGEEKNLAAEQPELVTKLEKLMTESYREPLQK</sequence>
<dbReference type="EMBL" id="BKAG01000026">
    <property type="protein sequence ID" value="GEP44173.1"/>
    <property type="molecule type" value="Genomic_DNA"/>
</dbReference>
<keyword evidence="1" id="KW-0732">Signal</keyword>
<organism evidence="3 4">
    <name type="scientific">Brevifollis gellanilyticus</name>
    <dbReference type="NCBI Taxonomy" id="748831"/>
    <lineage>
        <taxon>Bacteria</taxon>
        <taxon>Pseudomonadati</taxon>
        <taxon>Verrucomicrobiota</taxon>
        <taxon>Verrucomicrobiia</taxon>
        <taxon>Verrucomicrobiales</taxon>
        <taxon>Verrucomicrobiaceae</taxon>
    </lineage>
</organism>
<name>A0A512MBS6_9BACT</name>
<dbReference type="InterPro" id="IPR000917">
    <property type="entry name" value="Sulfatase_N"/>
</dbReference>
<protein>
    <submittedName>
        <fullName evidence="3">N-acetylgalactosamine-6-sulfatase</fullName>
    </submittedName>
</protein>
<dbReference type="Gene3D" id="3.30.1120.10">
    <property type="match status" value="1"/>
</dbReference>
<dbReference type="InterPro" id="IPR017850">
    <property type="entry name" value="Alkaline_phosphatase_core_sf"/>
</dbReference>
<evidence type="ECO:0000259" key="2">
    <source>
        <dbReference type="Pfam" id="PF00884"/>
    </source>
</evidence>
<dbReference type="SUPFAM" id="SSF53649">
    <property type="entry name" value="Alkaline phosphatase-like"/>
    <property type="match status" value="1"/>
</dbReference>
<evidence type="ECO:0000313" key="3">
    <source>
        <dbReference type="EMBL" id="GEP44173.1"/>
    </source>
</evidence>
<dbReference type="AlphaFoldDB" id="A0A512MBS6"/>
<accession>A0A512MBS6</accession>
<dbReference type="InterPro" id="IPR052701">
    <property type="entry name" value="GAG_Ulvan_Degrading_Sulfatases"/>
</dbReference>
<feature type="signal peptide" evidence="1">
    <location>
        <begin position="1"/>
        <end position="32"/>
    </location>
</feature>
<dbReference type="OrthoDB" id="9762324at2"/>
<gene>
    <name evidence="3" type="primary">aslA_3</name>
    <name evidence="3" type="ORF">BGE01nite_34640</name>
</gene>
<dbReference type="Proteomes" id="UP000321577">
    <property type="component" value="Unassembled WGS sequence"/>
</dbReference>
<dbReference type="CDD" id="cd16145">
    <property type="entry name" value="ARS_like"/>
    <property type="match status" value="1"/>
</dbReference>
<proteinExistence type="predicted"/>
<dbReference type="PANTHER" id="PTHR43751">
    <property type="entry name" value="SULFATASE"/>
    <property type="match status" value="1"/>
</dbReference>
<feature type="domain" description="Sulfatase N-terminal" evidence="2">
    <location>
        <begin position="35"/>
        <end position="382"/>
    </location>
</feature>
<dbReference type="Gene3D" id="3.40.720.10">
    <property type="entry name" value="Alkaline Phosphatase, subunit A"/>
    <property type="match status" value="1"/>
</dbReference>
<evidence type="ECO:0000256" key="1">
    <source>
        <dbReference type="SAM" id="SignalP"/>
    </source>
</evidence>
<comment type="caution">
    <text evidence="3">The sequence shown here is derived from an EMBL/GenBank/DDBJ whole genome shotgun (WGS) entry which is preliminary data.</text>
</comment>
<evidence type="ECO:0000313" key="4">
    <source>
        <dbReference type="Proteomes" id="UP000321577"/>
    </source>
</evidence>
<feature type="chain" id="PRO_5022140960" evidence="1">
    <location>
        <begin position="33"/>
        <end position="496"/>
    </location>
</feature>
<keyword evidence="4" id="KW-1185">Reference proteome</keyword>
<reference evidence="3 4" key="1">
    <citation type="submission" date="2019-07" db="EMBL/GenBank/DDBJ databases">
        <title>Whole genome shotgun sequence of Brevifollis gellanilyticus NBRC 108608.</title>
        <authorList>
            <person name="Hosoyama A."/>
            <person name="Uohara A."/>
            <person name="Ohji S."/>
            <person name="Ichikawa N."/>
        </authorList>
    </citation>
    <scope>NUCLEOTIDE SEQUENCE [LARGE SCALE GENOMIC DNA]</scope>
    <source>
        <strain evidence="3 4">NBRC 108608</strain>
    </source>
</reference>
<dbReference type="PANTHER" id="PTHR43751:SF3">
    <property type="entry name" value="SULFATASE N-TERMINAL DOMAIN-CONTAINING PROTEIN"/>
    <property type="match status" value="1"/>
</dbReference>
<dbReference type="Pfam" id="PF00884">
    <property type="entry name" value="Sulfatase"/>
    <property type="match status" value="1"/>
</dbReference>